<protein>
    <submittedName>
        <fullName evidence="1">Uncharacterized protein</fullName>
    </submittedName>
</protein>
<sequence>MRMDLDKTVTKQEIEAAVRRILSQWNRCENNFQREVLYRSLMNVHYSEPFDWSLVVQLNVLEAEFQKNNQEPFEVGLTESQEQNGFSTEQDITKRLSYLESRRESHQNDYDDFMKRYENLDAMLSRKEEVKRLDRAVLEDLEDYAEKHFSYNRIGQAIPVHMLLADQIEKYIAFEDSFERRTNESIKFVGEQLDHCRDAVNSLDGFIDDLHIQQFCKKHK</sequence>
<organism evidence="1 2">
    <name type="scientific">Candidatus Faecenecus gallistercoris</name>
    <dbReference type="NCBI Taxonomy" id="2840793"/>
    <lineage>
        <taxon>Bacteria</taxon>
        <taxon>Bacillati</taxon>
        <taxon>Bacillota</taxon>
        <taxon>Bacillota incertae sedis</taxon>
        <taxon>Candidatus Faecenecus</taxon>
    </lineage>
</organism>
<accession>A0A9D0Z0H3</accession>
<comment type="caution">
    <text evidence="1">The sequence shown here is derived from an EMBL/GenBank/DDBJ whole genome shotgun (WGS) entry which is preliminary data.</text>
</comment>
<evidence type="ECO:0000313" key="1">
    <source>
        <dbReference type="EMBL" id="HIQ64200.1"/>
    </source>
</evidence>
<dbReference type="Proteomes" id="UP000886725">
    <property type="component" value="Unassembled WGS sequence"/>
</dbReference>
<reference evidence="1" key="1">
    <citation type="submission" date="2020-10" db="EMBL/GenBank/DDBJ databases">
        <authorList>
            <person name="Gilroy R."/>
        </authorList>
    </citation>
    <scope>NUCLEOTIDE SEQUENCE</scope>
    <source>
        <strain evidence="1">CHK165-10780</strain>
    </source>
</reference>
<reference evidence="1" key="2">
    <citation type="journal article" date="2021" name="PeerJ">
        <title>Extensive microbial diversity within the chicken gut microbiome revealed by metagenomics and culture.</title>
        <authorList>
            <person name="Gilroy R."/>
            <person name="Ravi A."/>
            <person name="Getino M."/>
            <person name="Pursley I."/>
            <person name="Horton D.L."/>
            <person name="Alikhan N.F."/>
            <person name="Baker D."/>
            <person name="Gharbi K."/>
            <person name="Hall N."/>
            <person name="Watson M."/>
            <person name="Adriaenssens E.M."/>
            <person name="Foster-Nyarko E."/>
            <person name="Jarju S."/>
            <person name="Secka A."/>
            <person name="Antonio M."/>
            <person name="Oren A."/>
            <person name="Chaudhuri R.R."/>
            <person name="La Ragione R."/>
            <person name="Hildebrand F."/>
            <person name="Pallen M.J."/>
        </authorList>
    </citation>
    <scope>NUCLEOTIDE SEQUENCE</scope>
    <source>
        <strain evidence="1">CHK165-10780</strain>
    </source>
</reference>
<evidence type="ECO:0000313" key="2">
    <source>
        <dbReference type="Proteomes" id="UP000886725"/>
    </source>
</evidence>
<dbReference type="AlphaFoldDB" id="A0A9D0Z0H3"/>
<name>A0A9D0Z0H3_9FIRM</name>
<dbReference type="EMBL" id="DVFU01000012">
    <property type="protein sequence ID" value="HIQ64200.1"/>
    <property type="molecule type" value="Genomic_DNA"/>
</dbReference>
<proteinExistence type="predicted"/>
<gene>
    <name evidence="1" type="ORF">IAC85_00505</name>
</gene>